<feature type="region of interest" description="Disordered" evidence="9">
    <location>
        <begin position="1005"/>
        <end position="1063"/>
    </location>
</feature>
<dbReference type="EMBL" id="JAVLET010000004">
    <property type="protein sequence ID" value="KAL0470579.1"/>
    <property type="molecule type" value="Genomic_DNA"/>
</dbReference>
<feature type="transmembrane region" description="Helical" evidence="7">
    <location>
        <begin position="15"/>
        <end position="36"/>
    </location>
</feature>
<reference evidence="11 12" key="1">
    <citation type="submission" date="2023-09" db="EMBL/GenBank/DDBJ databases">
        <title>Multi-omics analysis of a traditional fermented food reveals byproduct-associated fungal strains for waste-to-food upcycling.</title>
        <authorList>
            <consortium name="Lawrence Berkeley National Laboratory"/>
            <person name="Rekdal V.M."/>
            <person name="Villalobos-Escobedo J.M."/>
            <person name="Rodriguez-Valeron N."/>
            <person name="Garcia M.O."/>
            <person name="Vasquez D.P."/>
            <person name="Damayanti I."/>
            <person name="Sorensen P.M."/>
            <person name="Baidoo E.E."/>
            <person name="De Carvalho A.C."/>
            <person name="Riley R."/>
            <person name="Lipzen A."/>
            <person name="He G."/>
            <person name="Yan M."/>
            <person name="Haridas S."/>
            <person name="Daum C."/>
            <person name="Yoshinaga Y."/>
            <person name="Ng V."/>
            <person name="Grigoriev I.V."/>
            <person name="Munk R."/>
            <person name="Nuraida L."/>
            <person name="Wijaya C.H."/>
            <person name="Morales P.-C."/>
            <person name="Keasling J.D."/>
        </authorList>
    </citation>
    <scope>NUCLEOTIDE SEQUENCE [LARGE SCALE GENOMIC DNA]</scope>
    <source>
        <strain evidence="11 12">FGSC 2613</strain>
    </source>
</reference>
<dbReference type="Proteomes" id="UP001451303">
    <property type="component" value="Unassembled WGS sequence"/>
</dbReference>
<comment type="function">
    <text evidence="1 7">Required for growth under high-pressure and low-temperature conditions.</text>
</comment>
<comment type="similarity">
    <text evidence="2 7">Belongs to the DLT1 family.</text>
</comment>
<feature type="compositionally biased region" description="Low complexity" evidence="9">
    <location>
        <begin position="1013"/>
        <end position="1041"/>
    </location>
</feature>
<feature type="compositionally biased region" description="Low complexity" evidence="9">
    <location>
        <begin position="534"/>
        <end position="545"/>
    </location>
</feature>
<feature type="compositionally biased region" description="Basic residues" evidence="9">
    <location>
        <begin position="568"/>
        <end position="577"/>
    </location>
</feature>
<keyword evidence="4 7" id="KW-0812">Transmembrane</keyword>
<evidence type="ECO:0000256" key="4">
    <source>
        <dbReference type="ARBA" id="ARBA00022692"/>
    </source>
</evidence>
<feature type="region of interest" description="Disordered" evidence="9">
    <location>
        <begin position="1529"/>
        <end position="1568"/>
    </location>
</feature>
<comment type="caution">
    <text evidence="11">The sequence shown here is derived from an EMBL/GenBank/DDBJ whole genome shotgun (WGS) entry which is preliminary data.</text>
</comment>
<feature type="region of interest" description="Disordered" evidence="9">
    <location>
        <begin position="1332"/>
        <end position="1352"/>
    </location>
</feature>
<feature type="region of interest" description="Disordered" evidence="9">
    <location>
        <begin position="624"/>
        <end position="664"/>
    </location>
</feature>
<feature type="coiled-coil region" evidence="8">
    <location>
        <begin position="1434"/>
        <end position="1472"/>
    </location>
</feature>
<sequence length="1679" mass="185039">MKSAVSTIAHYLYKLVYYFIYLVLLAFLIVSPIDLIRQAIITKQNYSILIVALCYLVTILIIVFIYATRLYYNKAVLDSIPKSWVPIEKGDVPRDVRQLIVAGLSRSAAIAYEARPRLPLPPTLAAPGSGPTSVPATANVPHPTSQRQEVERNNDEGGDEEPQQEHSGRIATAAKEASKEATDRFAGRQSRWKPKVRRGLSAGTIEGRESEHDSTTTHPSGHDEPTCINIGALHGGSHIWGEIEHPGWGPPTSPDLANVQYDTVIRELPNLIEAKAITLAPPDRACEGEVEGEAGRMDPPLLDPVAVELLQRHESMGLREYLTSLTELGVVVPSEALSEFIKLYERARYSTRPLSLDEFRRLMHVFAEVLKDMRPLDPMVLDEIAREYEYDGAEDNDPGIAYNAGTEGDGSNDRRFFPPYSQQPQQPSPHSFYESDIDNDAPRRSYSSGDLRKDSDGGNMYHGGNEPEHYTASRQHRRQQQQQQEPPRTPTPKTPKRRKRRARYTTAARPSDSGPSDANPFRGLNHLTRQQTNSSYFSSSSSLRSTHTHNHLRPETAKTARTHLSSRSPRHHHHHPYQRSANRESSGTSSTTYSWQQQLRQFRTAPASPRSVALTGHTGLCRAETNGTGISPGEVSQLSLASSSGKGGSVKSGEHSDSSSGSVIRLAGRGDQTDLPYVLMPTSSMYLLLDFKDDSVNCLLRFAIVTNTTTTTTTTITTTTTTTTTTMSDHTHNNPNPGSVRFIDPEDEQDVPVHYFINPDEVNTKAEEPAVQPPPITRPISPGLSTRGRADLASAEQGSSSSRPIETRHFSDSEMMAYVTMRGITGHGHYPRDEALEPLVRLMYEPSATETEPEPAQEMTTIEAVQEEVDKAIEEMSSGPAEEATMVEPVQETADEPTQEATIQPLQFLELTEPVQDDNRQLISNDTSTYQEYQDQEGTPMDDGKSSEKGKVPKTPPPSSPTSISITSPFSTIDSSFGLQVRGRYYRPHSAIAEERAVDWEEQGFSRPLSATSPRSFSNGSYGSSHASHGSARSNSDQSSGSGDGGDGGYGSSTPSTPPRGFVKMSFLREGDVSDDEGLDASGISPRTFLKLTEGCATDNRYFRVGGPAKVPVPSNLERTRPSTPPIEEMPAVSPPPSSQDTYESQYDAYDGSVMTGRYSVPSNPSVKWTATGVAHTNFAGRIENFPFDRMDPIAGRELCHRRYGQPESFQGLQGTDNDSAFASASTSTEAAATAAAAATARPALLADGTRPVSNLTDYSPVKIPGESKPVYVYVGDLPPRIPIDERNIPPLRKAVPFDAQRQIRKMVSVPPGFEAQFAVQARELDMTQDEAETSSVSTNPFGGQQKKTDWKGKGKEIIFPEESLSSGSGSSLEMVELKAGPPPKLPDDYVETQEAGAPELPYGHVETYTYDEIEDAITNYSGTLACGIPGHKAREHLEARNKAISDLEKQEAEMRVETAALEREVDELERIRPLVKELIECEVHAAISARLQAELAKGPLAFGGLFNPAITTNEEAIAIIERIVSQPLPPSRGRSRSQHFPSSSSSSAHATTSRNTNTKLPIIMPKIRKESDLDRPAQIREYFNQQIAQLKYKSDAQYVAVMREGQTQTKLRLKKDQKLTAIGEILESLGRMGVEDTDRVLEEAQAIVKREMEEEEKRRREWAEWQEWLALMERWKGT</sequence>
<feature type="compositionally biased region" description="Basic and acidic residues" evidence="9">
    <location>
        <begin position="942"/>
        <end position="951"/>
    </location>
</feature>
<name>A0ABR3DD26_NEUIN</name>
<evidence type="ECO:0000256" key="6">
    <source>
        <dbReference type="ARBA" id="ARBA00023136"/>
    </source>
</evidence>
<feature type="region of interest" description="Disordered" evidence="9">
    <location>
        <begin position="1113"/>
        <end position="1143"/>
    </location>
</feature>
<protein>
    <recommendedName>
        <fullName evidence="3 7">Defect at low temperature protein 1</fullName>
    </recommendedName>
</protein>
<evidence type="ECO:0000256" key="3">
    <source>
        <dbReference type="ARBA" id="ARBA00021353"/>
    </source>
</evidence>
<evidence type="ECO:0000256" key="1">
    <source>
        <dbReference type="ARBA" id="ARBA00002489"/>
    </source>
</evidence>
<evidence type="ECO:0000313" key="11">
    <source>
        <dbReference type="EMBL" id="KAL0470579.1"/>
    </source>
</evidence>
<dbReference type="InterPro" id="IPR025403">
    <property type="entry name" value="TgpA-like_C"/>
</dbReference>
<keyword evidence="12" id="KW-1185">Reference proteome</keyword>
<feature type="region of interest" description="Disordered" evidence="9">
    <location>
        <begin position="121"/>
        <end position="225"/>
    </location>
</feature>
<evidence type="ECO:0000259" key="10">
    <source>
        <dbReference type="Pfam" id="PF13559"/>
    </source>
</evidence>
<accession>A0ABR3DD26</accession>
<dbReference type="PANTHER" id="PTHR40021">
    <property type="entry name" value="DEFECT AT LOW TEMPERATURE PROTEIN 1"/>
    <property type="match status" value="1"/>
</dbReference>
<feature type="coiled-coil region" evidence="8">
    <location>
        <begin position="1635"/>
        <end position="1662"/>
    </location>
</feature>
<comment type="subcellular location">
    <subcellularLocation>
        <location evidence="7">Membrane</location>
        <topology evidence="7">Multi-pass membrane protein</topology>
    </subcellularLocation>
</comment>
<feature type="compositionally biased region" description="Low complexity" evidence="9">
    <location>
        <begin position="961"/>
        <end position="971"/>
    </location>
</feature>
<feature type="region of interest" description="Disordered" evidence="9">
    <location>
        <begin position="875"/>
        <end position="900"/>
    </location>
</feature>
<evidence type="ECO:0000256" key="9">
    <source>
        <dbReference type="SAM" id="MobiDB-lite"/>
    </source>
</evidence>
<evidence type="ECO:0000256" key="7">
    <source>
        <dbReference type="RuleBase" id="RU367100"/>
    </source>
</evidence>
<dbReference type="InterPro" id="IPR038869">
    <property type="entry name" value="DLT1"/>
</dbReference>
<feature type="compositionally biased region" description="Basic residues" evidence="9">
    <location>
        <begin position="494"/>
        <end position="503"/>
    </location>
</feature>
<evidence type="ECO:0000256" key="5">
    <source>
        <dbReference type="ARBA" id="ARBA00022989"/>
    </source>
</evidence>
<feature type="region of interest" description="Disordered" evidence="9">
    <location>
        <begin position="930"/>
        <end position="971"/>
    </location>
</feature>
<feature type="compositionally biased region" description="Low complexity" evidence="9">
    <location>
        <begin position="633"/>
        <end position="644"/>
    </location>
</feature>
<gene>
    <name evidence="7" type="primary">DLT1</name>
    <name evidence="11" type="ORF">QR685DRAFT_442495</name>
</gene>
<feature type="compositionally biased region" description="Polar residues" evidence="9">
    <location>
        <begin position="1334"/>
        <end position="1343"/>
    </location>
</feature>
<organism evidence="11 12">
    <name type="scientific">Neurospora intermedia</name>
    <dbReference type="NCBI Taxonomy" id="5142"/>
    <lineage>
        <taxon>Eukaryota</taxon>
        <taxon>Fungi</taxon>
        <taxon>Dikarya</taxon>
        <taxon>Ascomycota</taxon>
        <taxon>Pezizomycotina</taxon>
        <taxon>Sordariomycetes</taxon>
        <taxon>Sordariomycetidae</taxon>
        <taxon>Sordariales</taxon>
        <taxon>Sordariaceae</taxon>
        <taxon>Neurospora</taxon>
    </lineage>
</organism>
<dbReference type="Pfam" id="PF13559">
    <property type="entry name" value="DUF4129"/>
    <property type="match status" value="1"/>
</dbReference>
<feature type="compositionally biased region" description="Low complexity" evidence="9">
    <location>
        <begin position="417"/>
        <end position="432"/>
    </location>
</feature>
<feature type="compositionally biased region" description="Basic and acidic residues" evidence="9">
    <location>
        <begin position="176"/>
        <end position="186"/>
    </location>
</feature>
<keyword evidence="6 7" id="KW-0472">Membrane</keyword>
<keyword evidence="5 7" id="KW-1133">Transmembrane helix</keyword>
<evidence type="ECO:0000256" key="2">
    <source>
        <dbReference type="ARBA" id="ARBA00005550"/>
    </source>
</evidence>
<keyword evidence="8" id="KW-0175">Coiled coil</keyword>
<feature type="compositionally biased region" description="Low complexity" evidence="9">
    <location>
        <begin position="1539"/>
        <end position="1559"/>
    </location>
</feature>
<feature type="compositionally biased region" description="Gly residues" evidence="9">
    <location>
        <begin position="1042"/>
        <end position="1051"/>
    </location>
</feature>
<feature type="transmembrane region" description="Helical" evidence="7">
    <location>
        <begin position="48"/>
        <end position="72"/>
    </location>
</feature>
<feature type="compositionally biased region" description="Basic and acidic residues" evidence="9">
    <location>
        <begin position="206"/>
        <end position="225"/>
    </location>
</feature>
<feature type="region of interest" description="Disordered" evidence="9">
    <location>
        <begin position="392"/>
        <end position="595"/>
    </location>
</feature>
<dbReference type="PANTHER" id="PTHR40021:SF1">
    <property type="entry name" value="DEFECT AT LOW TEMPERATURE PROTEIN 1"/>
    <property type="match status" value="1"/>
</dbReference>
<evidence type="ECO:0000313" key="12">
    <source>
        <dbReference type="Proteomes" id="UP001451303"/>
    </source>
</evidence>
<feature type="compositionally biased region" description="Polar residues" evidence="9">
    <location>
        <begin position="579"/>
        <end position="595"/>
    </location>
</feature>
<feature type="region of interest" description="Disordered" evidence="9">
    <location>
        <begin position="764"/>
        <end position="811"/>
    </location>
</feature>
<feature type="domain" description="Protein-glutamine gamma-glutamyltransferase-like C-terminal" evidence="10">
    <location>
        <begin position="309"/>
        <end position="363"/>
    </location>
</feature>
<proteinExistence type="inferred from homology"/>
<evidence type="ECO:0000256" key="8">
    <source>
        <dbReference type="SAM" id="Coils"/>
    </source>
</evidence>